<dbReference type="PANTHER" id="PTHR46590">
    <property type="entry name" value="PHOSPHATIDYLINOSITOL TRANSFER PROTEIN CSR1-RELATED"/>
    <property type="match status" value="1"/>
</dbReference>
<feature type="region of interest" description="Disordered" evidence="1">
    <location>
        <begin position="1"/>
        <end position="24"/>
    </location>
</feature>
<evidence type="ECO:0000256" key="1">
    <source>
        <dbReference type="SAM" id="MobiDB-lite"/>
    </source>
</evidence>
<feature type="domain" description="CRAL-TRIO" evidence="2">
    <location>
        <begin position="136"/>
        <end position="295"/>
    </location>
</feature>
<dbReference type="InterPro" id="IPR036273">
    <property type="entry name" value="CRAL/TRIO_N_dom_sf"/>
</dbReference>
<gene>
    <name evidence="3" type="ORF">CROQUDRAFT_655855</name>
</gene>
<dbReference type="InterPro" id="IPR052432">
    <property type="entry name" value="PITP/CRAL-TRIO"/>
</dbReference>
<dbReference type="PANTHER" id="PTHR46590:SF1">
    <property type="entry name" value="PHOSPHATIDYLINOSITOL TRANSFER PROTEIN CSR1"/>
    <property type="match status" value="1"/>
</dbReference>
<comment type="caution">
    <text evidence="3">The sequence shown here is derived from an EMBL/GenBank/DDBJ whole genome shotgun (WGS) entry which is preliminary data.</text>
</comment>
<dbReference type="SUPFAM" id="SSF46938">
    <property type="entry name" value="CRAL/TRIO N-terminal domain"/>
    <property type="match status" value="1"/>
</dbReference>
<dbReference type="Pfam" id="PF03765">
    <property type="entry name" value="CRAL_TRIO_N"/>
    <property type="match status" value="1"/>
</dbReference>
<dbReference type="SMART" id="SM00516">
    <property type="entry name" value="SEC14"/>
    <property type="match status" value="1"/>
</dbReference>
<dbReference type="SUPFAM" id="SSF52087">
    <property type="entry name" value="CRAL/TRIO domain"/>
    <property type="match status" value="1"/>
</dbReference>
<name>A0A9P6NQE6_9BASI</name>
<accession>A0A9P6NQE6</accession>
<feature type="compositionally biased region" description="Basic and acidic residues" evidence="1">
    <location>
        <begin position="1"/>
        <end position="18"/>
    </location>
</feature>
<keyword evidence="4" id="KW-1185">Reference proteome</keyword>
<evidence type="ECO:0000259" key="2">
    <source>
        <dbReference type="PROSITE" id="PS50191"/>
    </source>
</evidence>
<dbReference type="SMART" id="SM01100">
    <property type="entry name" value="CRAL_TRIO_N"/>
    <property type="match status" value="1"/>
</dbReference>
<dbReference type="Gene3D" id="3.40.525.10">
    <property type="entry name" value="CRAL-TRIO lipid binding domain"/>
    <property type="match status" value="1"/>
</dbReference>
<protein>
    <recommendedName>
        <fullName evidence="2">CRAL-TRIO domain-containing protein</fullName>
    </recommendedName>
</protein>
<reference evidence="3" key="1">
    <citation type="submission" date="2013-11" db="EMBL/GenBank/DDBJ databases">
        <title>Genome sequence of the fusiform rust pathogen reveals effectors for host alternation and coevolution with pine.</title>
        <authorList>
            <consortium name="DOE Joint Genome Institute"/>
            <person name="Smith K."/>
            <person name="Pendleton A."/>
            <person name="Kubisiak T."/>
            <person name="Anderson C."/>
            <person name="Salamov A."/>
            <person name="Aerts A."/>
            <person name="Riley R."/>
            <person name="Clum A."/>
            <person name="Lindquist E."/>
            <person name="Ence D."/>
            <person name="Campbell M."/>
            <person name="Kronenberg Z."/>
            <person name="Feau N."/>
            <person name="Dhillon B."/>
            <person name="Hamelin R."/>
            <person name="Burleigh J."/>
            <person name="Smith J."/>
            <person name="Yandell M."/>
            <person name="Nelson C."/>
            <person name="Grigoriev I."/>
            <person name="Davis J."/>
        </authorList>
    </citation>
    <scope>NUCLEOTIDE SEQUENCE</scope>
    <source>
        <strain evidence="3">G11</strain>
    </source>
</reference>
<sequence>MTSKAPQDHGHEDEKVIEKTNSFSDAEKEASRSFWKGLFDLLGLSLNTSQTSIEDSGLDQIITKHGRERYIEALWMYTTFEDPDQLVIRFIRARKHVIESAIKMFIECLQWRIESNVDELVSKGESGLIKQDSYDDKAFTHQISSGKTFLQGFSKTGGPVSYLFARHHRSSEQTLEVMNDYTTWAQENVRLVNSSLGSQVTVIVDLAGFGLANMDWKAVLYYNKCLQSYYPEALQVVILHNAPWVFQGVWKALGPMLDPVVRSKFAFTKSNEELLDYVDKRYLFEEHGGTSTWKLSYQPPDITTPEVDQTRKAELMSQRKKLVEKYIEATNRWIDDSSATNADLRHFVALMMRVQGLTLDPYIRGKTFYHRQGCVLENGLIGFRTMDGDDSWEFLGHSRSRERVLEEIEAMKARFKIEEVDYPIIDFEL</sequence>
<organism evidence="3 4">
    <name type="scientific">Cronartium quercuum f. sp. fusiforme G11</name>
    <dbReference type="NCBI Taxonomy" id="708437"/>
    <lineage>
        <taxon>Eukaryota</taxon>
        <taxon>Fungi</taxon>
        <taxon>Dikarya</taxon>
        <taxon>Basidiomycota</taxon>
        <taxon>Pucciniomycotina</taxon>
        <taxon>Pucciniomycetes</taxon>
        <taxon>Pucciniales</taxon>
        <taxon>Coleosporiaceae</taxon>
        <taxon>Cronartium</taxon>
    </lineage>
</organism>
<dbReference type="Proteomes" id="UP000886653">
    <property type="component" value="Unassembled WGS sequence"/>
</dbReference>
<dbReference type="InterPro" id="IPR001251">
    <property type="entry name" value="CRAL-TRIO_dom"/>
</dbReference>
<dbReference type="PROSITE" id="PS50191">
    <property type="entry name" value="CRAL_TRIO"/>
    <property type="match status" value="1"/>
</dbReference>
<dbReference type="InterPro" id="IPR036865">
    <property type="entry name" value="CRAL-TRIO_dom_sf"/>
</dbReference>
<dbReference type="OrthoDB" id="43460at2759"/>
<dbReference type="Pfam" id="PF00650">
    <property type="entry name" value="CRAL_TRIO"/>
    <property type="match status" value="1"/>
</dbReference>
<dbReference type="CDD" id="cd00170">
    <property type="entry name" value="SEC14"/>
    <property type="match status" value="1"/>
</dbReference>
<dbReference type="AlphaFoldDB" id="A0A9P6NQE6"/>
<proteinExistence type="predicted"/>
<dbReference type="EMBL" id="MU167245">
    <property type="protein sequence ID" value="KAG0147650.1"/>
    <property type="molecule type" value="Genomic_DNA"/>
</dbReference>
<evidence type="ECO:0000313" key="3">
    <source>
        <dbReference type="EMBL" id="KAG0147650.1"/>
    </source>
</evidence>
<evidence type="ECO:0000313" key="4">
    <source>
        <dbReference type="Proteomes" id="UP000886653"/>
    </source>
</evidence>
<dbReference type="InterPro" id="IPR011074">
    <property type="entry name" value="CRAL/TRIO_N_dom"/>
</dbReference>